<organism evidence="1 2">
    <name type="scientific">Brassica cretica</name>
    <name type="common">Mustard</name>
    <dbReference type="NCBI Taxonomy" id="69181"/>
    <lineage>
        <taxon>Eukaryota</taxon>
        <taxon>Viridiplantae</taxon>
        <taxon>Streptophyta</taxon>
        <taxon>Embryophyta</taxon>
        <taxon>Tracheophyta</taxon>
        <taxon>Spermatophyta</taxon>
        <taxon>Magnoliopsida</taxon>
        <taxon>eudicotyledons</taxon>
        <taxon>Gunneridae</taxon>
        <taxon>Pentapetalae</taxon>
        <taxon>rosids</taxon>
        <taxon>malvids</taxon>
        <taxon>Brassicales</taxon>
        <taxon>Brassicaceae</taxon>
        <taxon>Brassiceae</taxon>
        <taxon>Brassica</taxon>
    </lineage>
</organism>
<proteinExistence type="predicted"/>
<sequence length="118" mass="13531">MAKLFDIVSRACSYSRMFSRPQDHPCSKDSQQDIRHTLAKTTPVFHRNFIFVGCSIPQEEVSGTTSRTEKGIMWRLLGPQTPELVTQVYKDRGMQRRLHIDVEYDYGGTVTDLCTMDA</sequence>
<gene>
    <name evidence="1" type="ORF">DY000_02024351</name>
</gene>
<dbReference type="Proteomes" id="UP000266723">
    <property type="component" value="Unassembled WGS sequence"/>
</dbReference>
<accession>A0ABQ7E6G1</accession>
<evidence type="ECO:0000313" key="2">
    <source>
        <dbReference type="Proteomes" id="UP000266723"/>
    </source>
</evidence>
<dbReference type="EMBL" id="QGKV02000299">
    <property type="protein sequence ID" value="KAF3592101.1"/>
    <property type="molecule type" value="Genomic_DNA"/>
</dbReference>
<evidence type="ECO:0000313" key="1">
    <source>
        <dbReference type="EMBL" id="KAF3592101.1"/>
    </source>
</evidence>
<comment type="caution">
    <text evidence="1">The sequence shown here is derived from an EMBL/GenBank/DDBJ whole genome shotgun (WGS) entry which is preliminary data.</text>
</comment>
<protein>
    <submittedName>
        <fullName evidence="1">Uncharacterized protein</fullName>
    </submittedName>
</protein>
<keyword evidence="2" id="KW-1185">Reference proteome</keyword>
<reference evidence="1 2" key="1">
    <citation type="journal article" date="2020" name="BMC Genomics">
        <title>Intraspecific diversification of the crop wild relative Brassica cretica Lam. using demographic model selection.</title>
        <authorList>
            <person name="Kioukis A."/>
            <person name="Michalopoulou V.A."/>
            <person name="Briers L."/>
            <person name="Pirintsos S."/>
            <person name="Studholme D.J."/>
            <person name="Pavlidis P."/>
            <person name="Sarris P.F."/>
        </authorList>
    </citation>
    <scope>NUCLEOTIDE SEQUENCE [LARGE SCALE GENOMIC DNA]</scope>
    <source>
        <strain evidence="2">cv. PFS-1207/04</strain>
    </source>
</reference>
<name>A0ABQ7E6G1_BRACR</name>